<dbReference type="PANTHER" id="PTHR11260">
    <property type="entry name" value="GLUTATHIONE S-TRANSFERASE, GST, SUPERFAMILY, GST DOMAIN CONTAINING"/>
    <property type="match status" value="1"/>
</dbReference>
<comment type="subcellular location">
    <subcellularLocation>
        <location evidence="4">Cytoplasm</location>
        <location evidence="4">Cytosol</location>
    </subcellularLocation>
</comment>
<evidence type="ECO:0000256" key="1">
    <source>
        <dbReference type="ARBA" id="ARBA00022679"/>
    </source>
</evidence>
<dbReference type="FunFam" id="3.40.30.10:FF:000044">
    <property type="entry name" value="Glutathione S-transferase GSTU6"/>
    <property type="match status" value="1"/>
</dbReference>
<dbReference type="InterPro" id="IPR004045">
    <property type="entry name" value="Glutathione_S-Trfase_N"/>
</dbReference>
<dbReference type="Pfam" id="PF13410">
    <property type="entry name" value="GST_C_2"/>
    <property type="match status" value="1"/>
</dbReference>
<feature type="domain" description="GST N-terminal" evidence="5">
    <location>
        <begin position="5"/>
        <end position="84"/>
    </location>
</feature>
<protein>
    <recommendedName>
        <fullName evidence="4">Glutathione S-transferase</fullName>
        <ecNumber evidence="4">2.5.1.18</ecNumber>
    </recommendedName>
</protein>
<reference evidence="7" key="3">
    <citation type="submission" date="2015-04" db="UniProtKB">
        <authorList>
            <consortium name="EnsemblPlants"/>
        </authorList>
    </citation>
    <scope>IDENTIFICATION</scope>
</reference>
<dbReference type="Gramene" id="LPERR10G12620.1">
    <property type="protein sequence ID" value="LPERR10G12620.1"/>
    <property type="gene ID" value="LPERR10G12620"/>
</dbReference>
<dbReference type="InterPro" id="IPR010987">
    <property type="entry name" value="Glutathione-S-Trfase_C-like"/>
</dbReference>
<evidence type="ECO:0000313" key="7">
    <source>
        <dbReference type="EnsemblPlants" id="LPERR10G12620.1"/>
    </source>
</evidence>
<reference evidence="8" key="2">
    <citation type="submission" date="2013-12" db="EMBL/GenBank/DDBJ databases">
        <authorList>
            <person name="Yu Y."/>
            <person name="Lee S."/>
            <person name="de Baynast K."/>
            <person name="Wissotski M."/>
            <person name="Liu L."/>
            <person name="Talag J."/>
            <person name="Goicoechea J."/>
            <person name="Angelova A."/>
            <person name="Jetty R."/>
            <person name="Kudrna D."/>
            <person name="Golser W."/>
            <person name="Rivera L."/>
            <person name="Zhang J."/>
            <person name="Wing R."/>
        </authorList>
    </citation>
    <scope>NUCLEOTIDE SEQUENCE</scope>
</reference>
<dbReference type="PROSITE" id="PS50405">
    <property type="entry name" value="GST_CTER"/>
    <property type="match status" value="1"/>
</dbReference>
<keyword evidence="1 4" id="KW-0808">Transferase</keyword>
<keyword evidence="8" id="KW-1185">Reference proteome</keyword>
<evidence type="ECO:0000259" key="5">
    <source>
        <dbReference type="PROSITE" id="PS50404"/>
    </source>
</evidence>
<organism evidence="7 8">
    <name type="scientific">Leersia perrieri</name>
    <dbReference type="NCBI Taxonomy" id="77586"/>
    <lineage>
        <taxon>Eukaryota</taxon>
        <taxon>Viridiplantae</taxon>
        <taxon>Streptophyta</taxon>
        <taxon>Embryophyta</taxon>
        <taxon>Tracheophyta</taxon>
        <taxon>Spermatophyta</taxon>
        <taxon>Magnoliopsida</taxon>
        <taxon>Liliopsida</taxon>
        <taxon>Poales</taxon>
        <taxon>Poaceae</taxon>
        <taxon>BOP clade</taxon>
        <taxon>Oryzoideae</taxon>
        <taxon>Oryzeae</taxon>
        <taxon>Oryzinae</taxon>
        <taxon>Leersia</taxon>
    </lineage>
</organism>
<dbReference type="AlphaFoldDB" id="A0A0D9XLS6"/>
<dbReference type="SFLD" id="SFLDS00019">
    <property type="entry name" value="Glutathione_Transferase_(cytos"/>
    <property type="match status" value="1"/>
</dbReference>
<proteinExistence type="inferred from homology"/>
<dbReference type="InterPro" id="IPR036282">
    <property type="entry name" value="Glutathione-S-Trfase_C_sf"/>
</dbReference>
<comment type="similarity">
    <text evidence="2">Belongs to the GST superfamily. Tau family.</text>
</comment>
<dbReference type="GO" id="GO:0006749">
    <property type="term" value="P:glutathione metabolic process"/>
    <property type="evidence" value="ECO:0007669"/>
    <property type="project" value="InterPro"/>
</dbReference>
<dbReference type="InterPro" id="IPR045074">
    <property type="entry name" value="GST_C_Tau"/>
</dbReference>
<dbReference type="InterPro" id="IPR045073">
    <property type="entry name" value="Omega/Tau-like"/>
</dbReference>
<name>A0A0D9XLS6_9ORYZ</name>
<comment type="catalytic activity">
    <reaction evidence="3 4">
        <text>RX + glutathione = an S-substituted glutathione + a halide anion + H(+)</text>
        <dbReference type="Rhea" id="RHEA:16437"/>
        <dbReference type="ChEBI" id="CHEBI:15378"/>
        <dbReference type="ChEBI" id="CHEBI:16042"/>
        <dbReference type="ChEBI" id="CHEBI:17792"/>
        <dbReference type="ChEBI" id="CHEBI:57925"/>
        <dbReference type="ChEBI" id="CHEBI:90779"/>
        <dbReference type="EC" id="2.5.1.18"/>
    </reaction>
</comment>
<dbReference type="STRING" id="77586.A0A0D9XLS6"/>
<dbReference type="CDD" id="cd03058">
    <property type="entry name" value="GST_N_Tau"/>
    <property type="match status" value="1"/>
</dbReference>
<dbReference type="InterPro" id="IPR040079">
    <property type="entry name" value="Glutathione_S-Trfase"/>
</dbReference>
<comment type="function">
    <text evidence="4">Is involved in the conjugation of reduced glutathione to a wide number of exogenous and endogenous hydrophobic electrophiles.</text>
</comment>
<reference evidence="7 8" key="1">
    <citation type="submission" date="2012-08" db="EMBL/GenBank/DDBJ databases">
        <title>Oryza genome evolution.</title>
        <authorList>
            <person name="Wing R.A."/>
        </authorList>
    </citation>
    <scope>NUCLEOTIDE SEQUENCE</scope>
</reference>
<dbReference type="EC" id="2.5.1.18" evidence="4"/>
<dbReference type="GO" id="GO:0005829">
    <property type="term" value="C:cytosol"/>
    <property type="evidence" value="ECO:0007669"/>
    <property type="project" value="UniProtKB-SubCell"/>
</dbReference>
<sequence length="216" mass="23183">MAGGDELMLLATWPSPFVTRVQIALGLKGLSYEYVKQDLKNKSELLLSSNPVHKKIPVLIHNGKPICESSIIVQYIDEAFPDSGAALLPFVSALVPSFMGKTEEEKAEGRKNLVTVVETLEGALGSSEGKKKPFFGGDAVGIADIALGGMISMVRANEVLSGFRVFDAEKTPLLAAWAERFTELEATRKVLPDVDDVVEYAKMRLAEAAVASASGN</sequence>
<dbReference type="HOGENOM" id="CLU_011226_18_0_1"/>
<evidence type="ECO:0000256" key="3">
    <source>
        <dbReference type="ARBA" id="ARBA00047960"/>
    </source>
</evidence>
<evidence type="ECO:0000256" key="2">
    <source>
        <dbReference type="ARBA" id="ARBA00025743"/>
    </source>
</evidence>
<dbReference type="SUPFAM" id="SSF47616">
    <property type="entry name" value="GST C-terminal domain-like"/>
    <property type="match status" value="1"/>
</dbReference>
<dbReference type="PROSITE" id="PS50404">
    <property type="entry name" value="GST_NTER"/>
    <property type="match status" value="1"/>
</dbReference>
<dbReference type="Gene3D" id="1.20.1050.10">
    <property type="match status" value="1"/>
</dbReference>
<dbReference type="Pfam" id="PF02798">
    <property type="entry name" value="GST_N"/>
    <property type="match status" value="1"/>
</dbReference>
<feature type="domain" description="GST C-terminal" evidence="6">
    <location>
        <begin position="65"/>
        <end position="205"/>
    </location>
</feature>
<keyword evidence="4" id="KW-0963">Cytoplasm</keyword>
<dbReference type="Gene3D" id="3.40.30.10">
    <property type="entry name" value="Glutaredoxin"/>
    <property type="match status" value="1"/>
</dbReference>
<dbReference type="InterPro" id="IPR036249">
    <property type="entry name" value="Thioredoxin-like_sf"/>
</dbReference>
<dbReference type="GO" id="GO:0004364">
    <property type="term" value="F:glutathione transferase activity"/>
    <property type="evidence" value="ECO:0007669"/>
    <property type="project" value="UniProtKB-UniRule"/>
</dbReference>
<accession>A0A0D9XLS6</accession>
<evidence type="ECO:0000259" key="6">
    <source>
        <dbReference type="PROSITE" id="PS50405"/>
    </source>
</evidence>
<dbReference type="PANTHER" id="PTHR11260:SF476">
    <property type="entry name" value="OS10G0530500 PROTEIN"/>
    <property type="match status" value="1"/>
</dbReference>
<dbReference type="eggNOG" id="KOG0406">
    <property type="taxonomic scope" value="Eukaryota"/>
</dbReference>
<dbReference type="SUPFAM" id="SSF52833">
    <property type="entry name" value="Thioredoxin-like"/>
    <property type="match status" value="1"/>
</dbReference>
<evidence type="ECO:0000313" key="8">
    <source>
        <dbReference type="Proteomes" id="UP000032180"/>
    </source>
</evidence>
<dbReference type="CDD" id="cd03185">
    <property type="entry name" value="GST_C_Tau"/>
    <property type="match status" value="1"/>
</dbReference>
<dbReference type="Proteomes" id="UP000032180">
    <property type="component" value="Chromosome 10"/>
</dbReference>
<dbReference type="EnsemblPlants" id="LPERR10G12620.1">
    <property type="protein sequence ID" value="LPERR10G12620.1"/>
    <property type="gene ID" value="LPERR10G12620"/>
</dbReference>
<evidence type="ECO:0000256" key="4">
    <source>
        <dbReference type="RuleBase" id="RU369102"/>
    </source>
</evidence>